<keyword evidence="2" id="KW-1185">Reference proteome</keyword>
<dbReference type="Proteomes" id="UP000823786">
    <property type="component" value="Unassembled WGS sequence"/>
</dbReference>
<comment type="caution">
    <text evidence="1">The sequence shown here is derived from an EMBL/GenBank/DDBJ whole genome shotgun (WGS) entry which is preliminary data.</text>
</comment>
<reference evidence="1 2" key="1">
    <citation type="submission" date="2021-03" db="EMBL/GenBank/DDBJ databases">
        <title>Genomic Encyclopedia of Type Strains, Phase IV (KMG-IV): sequencing the most valuable type-strain genomes for metagenomic binning, comparative biology and taxonomic classification.</title>
        <authorList>
            <person name="Goeker M."/>
        </authorList>
    </citation>
    <scope>NUCLEOTIDE SEQUENCE [LARGE SCALE GENOMIC DNA]</scope>
    <source>
        <strain evidence="1 2">DSM 26427</strain>
    </source>
</reference>
<evidence type="ECO:0000313" key="2">
    <source>
        <dbReference type="Proteomes" id="UP000823786"/>
    </source>
</evidence>
<gene>
    <name evidence="1" type="ORF">J2Z75_002961</name>
</gene>
<dbReference type="RefSeq" id="WP_209853500.1">
    <property type="nucleotide sequence ID" value="NZ_JAGGJV010000005.1"/>
</dbReference>
<evidence type="ECO:0000313" key="1">
    <source>
        <dbReference type="EMBL" id="MBP1859444.1"/>
    </source>
</evidence>
<accession>A0ABS4ENB9</accession>
<organism evidence="1 2">
    <name type="scientific">Rhizobium herbae</name>
    <dbReference type="NCBI Taxonomy" id="508661"/>
    <lineage>
        <taxon>Bacteria</taxon>
        <taxon>Pseudomonadati</taxon>
        <taxon>Pseudomonadota</taxon>
        <taxon>Alphaproteobacteria</taxon>
        <taxon>Hyphomicrobiales</taxon>
        <taxon>Rhizobiaceae</taxon>
        <taxon>Rhizobium/Agrobacterium group</taxon>
        <taxon>Rhizobium</taxon>
    </lineage>
</organism>
<evidence type="ECO:0008006" key="3">
    <source>
        <dbReference type="Google" id="ProtNLM"/>
    </source>
</evidence>
<name>A0ABS4ENB9_9HYPH</name>
<proteinExistence type="predicted"/>
<sequence>MAATAAERIGLRAQGLQFPAIYRFVSRIETAFSPVKNVSEMTRNLPRRICENREQPAGAGRPGRTDGF</sequence>
<protein>
    <recommendedName>
        <fullName evidence="3">Transposase</fullName>
    </recommendedName>
</protein>
<dbReference type="EMBL" id="JAGGJV010000005">
    <property type="protein sequence ID" value="MBP1859444.1"/>
    <property type="molecule type" value="Genomic_DNA"/>
</dbReference>